<sequence length="827" mass="82469">MRRITRSAVVAALIGAVVAATAALGVVAQPAAAAPTPNGTLTLTSTAPAPGDPLTFSYTTDKPNTKNWVAVYNDPATGPTDQKSHGSSTDWAYVDSTTASSSGTVTVASTGLTPGHDLVAYFLYADGYTWLAQPVTFHVGYTTSGSLALTTTTPRAGGDLTFSYRTGDANASGTDWIAVYDDPKKSPLNQTYPGSGSTAWSYVSGTSGTVTIPAGALTSGHDVIAYLLADDGYTWLAQPVVFRLAAAASGPTAGGTLTLLTEDPMAGKPLTFSFTTATPNAKNWIGVYDDPSTAPSGGASHGASTTWEYVPNATSGTVTIPSGALTGGHTVAAVLLYDDGYVNLAPPITFTLKAEPPLTGSTEPTVDHFLTDDIVRPAVGPSTAVRFSVAGMWAGVRGAAPAAATFTAQAGPDWLAVAPDGTVTGTTPASIPAQTPLLTVLATEASGLTGTLTVELPLTEPGAPPAVHAATLTMWDGGTHVDDAVDKLARSILVNRFDLVALQATGGNATAVAQRLGWNAIEDAAGLAVIAPYPLTALPAPAAAVLAVSAAVAGTDLPVWNTALDGGGPDRASVCTDGAAAAVAAEKGSTRYAQAHTVAQAVNTARTATPDGRLLLLGALGSPSNLDWTGAPSAANCGAGPVAWPVTSELQAAGLADAFRTARTDIAADPGATAGILGGTVNAAAARPALLDRLDYVYVAGPLTVQDANLVVDGFPQASPSNANRWVSDRAAVEATIVLAAPAAGGGGSGGGGGTADPGTGAAAGHSGLPGALARTGDVLGLVLAGIAVAAVVIGGLTILIRRRRDASTPSGTPEAEPTAHPEEANR</sequence>
<evidence type="ECO:0000313" key="4">
    <source>
        <dbReference type="EMBL" id="NYD75892.1"/>
    </source>
</evidence>
<dbReference type="InterPro" id="IPR036691">
    <property type="entry name" value="Endo/exonu/phosph_ase_sf"/>
</dbReference>
<keyword evidence="2" id="KW-1133">Transmembrane helix</keyword>
<protein>
    <submittedName>
        <fullName evidence="4">Uncharacterized protein</fullName>
    </submittedName>
</protein>
<dbReference type="PANTHER" id="PTHR41349">
    <property type="match status" value="1"/>
</dbReference>
<accession>A0A852T4W2</accession>
<gene>
    <name evidence="4" type="ORF">BJ963_003411</name>
</gene>
<keyword evidence="2" id="KW-0472">Membrane</keyword>
<evidence type="ECO:0000256" key="1">
    <source>
        <dbReference type="SAM" id="MobiDB-lite"/>
    </source>
</evidence>
<feature type="region of interest" description="Disordered" evidence="1">
    <location>
        <begin position="805"/>
        <end position="827"/>
    </location>
</feature>
<proteinExistence type="predicted"/>
<organism evidence="4 5">
    <name type="scientific">Leifsonia soli</name>
    <dbReference type="NCBI Taxonomy" id="582665"/>
    <lineage>
        <taxon>Bacteria</taxon>
        <taxon>Bacillati</taxon>
        <taxon>Actinomycetota</taxon>
        <taxon>Actinomycetes</taxon>
        <taxon>Micrococcales</taxon>
        <taxon>Microbacteriaceae</taxon>
        <taxon>Leifsonia</taxon>
    </lineage>
</organism>
<keyword evidence="5" id="KW-1185">Reference proteome</keyword>
<feature type="chain" id="PRO_5038754231" evidence="3">
    <location>
        <begin position="23"/>
        <end position="827"/>
    </location>
</feature>
<name>A0A852T4W2_9MICO</name>
<feature type="compositionally biased region" description="Basic and acidic residues" evidence="1">
    <location>
        <begin position="818"/>
        <end position="827"/>
    </location>
</feature>
<dbReference type="Gene3D" id="3.60.10.10">
    <property type="entry name" value="Endonuclease/exonuclease/phosphatase"/>
    <property type="match status" value="1"/>
</dbReference>
<evidence type="ECO:0000256" key="2">
    <source>
        <dbReference type="SAM" id="Phobius"/>
    </source>
</evidence>
<comment type="caution">
    <text evidence="4">The sequence shown here is derived from an EMBL/GenBank/DDBJ whole genome shotgun (WGS) entry which is preliminary data.</text>
</comment>
<dbReference type="PANTHER" id="PTHR41349:SF1">
    <property type="entry name" value="PROTEIN CBG08683"/>
    <property type="match status" value="1"/>
</dbReference>
<dbReference type="Proteomes" id="UP000589620">
    <property type="component" value="Unassembled WGS sequence"/>
</dbReference>
<evidence type="ECO:0000256" key="3">
    <source>
        <dbReference type="SAM" id="SignalP"/>
    </source>
</evidence>
<evidence type="ECO:0000313" key="5">
    <source>
        <dbReference type="Proteomes" id="UP000589620"/>
    </source>
</evidence>
<feature type="signal peptide" evidence="3">
    <location>
        <begin position="1"/>
        <end position="22"/>
    </location>
</feature>
<keyword evidence="2" id="KW-0812">Transmembrane</keyword>
<dbReference type="AlphaFoldDB" id="A0A852T4W2"/>
<keyword evidence="3" id="KW-0732">Signal</keyword>
<dbReference type="EMBL" id="JACCBJ010000001">
    <property type="protein sequence ID" value="NYD75892.1"/>
    <property type="molecule type" value="Genomic_DNA"/>
</dbReference>
<dbReference type="RefSeq" id="WP_179457682.1">
    <property type="nucleotide sequence ID" value="NZ_BAAAPX010000001.1"/>
</dbReference>
<feature type="transmembrane region" description="Helical" evidence="2">
    <location>
        <begin position="779"/>
        <end position="801"/>
    </location>
</feature>
<reference evidence="4 5" key="1">
    <citation type="submission" date="2020-07" db="EMBL/GenBank/DDBJ databases">
        <title>Sequencing the genomes of 1000 actinobacteria strains.</title>
        <authorList>
            <person name="Klenk H.-P."/>
        </authorList>
    </citation>
    <scope>NUCLEOTIDE SEQUENCE [LARGE SCALE GENOMIC DNA]</scope>
    <source>
        <strain evidence="4 5">DSM 23871</strain>
    </source>
</reference>